<keyword evidence="6" id="KW-0342">GTP-binding</keyword>
<dbReference type="AlphaFoldDB" id="A0A814NF52"/>
<evidence type="ECO:0000313" key="12">
    <source>
        <dbReference type="EMBL" id="CAF1091402.1"/>
    </source>
</evidence>
<evidence type="ECO:0000256" key="11">
    <source>
        <dbReference type="SAM" id="MobiDB-lite"/>
    </source>
</evidence>
<keyword evidence="13" id="KW-1185">Reference proteome</keyword>
<protein>
    <recommendedName>
        <fullName evidence="2">Ras-related protein Rab-21</fullName>
    </recommendedName>
</protein>
<evidence type="ECO:0000256" key="4">
    <source>
        <dbReference type="ARBA" id="ARBA00022741"/>
    </source>
</evidence>
<evidence type="ECO:0000256" key="8">
    <source>
        <dbReference type="ARBA" id="ARBA00023288"/>
    </source>
</evidence>
<dbReference type="InterPro" id="IPR005225">
    <property type="entry name" value="Small_GTP-bd"/>
</dbReference>
<dbReference type="PROSITE" id="PS51421">
    <property type="entry name" value="RAS"/>
    <property type="match status" value="1"/>
</dbReference>
<keyword evidence="7" id="KW-0472">Membrane</keyword>
<feature type="compositionally biased region" description="Polar residues" evidence="11">
    <location>
        <begin position="174"/>
        <end position="193"/>
    </location>
</feature>
<dbReference type="PANTHER" id="PTHR47978">
    <property type="match status" value="1"/>
</dbReference>
<dbReference type="GO" id="GO:0032482">
    <property type="term" value="P:Rab protein signal transduction"/>
    <property type="evidence" value="ECO:0007669"/>
    <property type="project" value="InterPro"/>
</dbReference>
<dbReference type="SUPFAM" id="SSF52540">
    <property type="entry name" value="P-loop containing nucleoside triphosphate hydrolases"/>
    <property type="match status" value="1"/>
</dbReference>
<dbReference type="InterPro" id="IPR027417">
    <property type="entry name" value="P-loop_NTPase"/>
</dbReference>
<keyword evidence="8" id="KW-0449">Lipoprotein</keyword>
<dbReference type="SMART" id="SM00173">
    <property type="entry name" value="RAS"/>
    <property type="match status" value="1"/>
</dbReference>
<name>A0A814NF52_9BILA</name>
<dbReference type="Proteomes" id="UP000663879">
    <property type="component" value="Unassembled WGS sequence"/>
</dbReference>
<evidence type="ECO:0000256" key="1">
    <source>
        <dbReference type="ARBA" id="ARBA00006270"/>
    </source>
</evidence>
<reference evidence="12" key="1">
    <citation type="submission" date="2021-02" db="EMBL/GenBank/DDBJ databases">
        <authorList>
            <person name="Nowell W R."/>
        </authorList>
    </citation>
    <scope>NUCLEOTIDE SEQUENCE</scope>
    <source>
        <strain evidence="12">Ploen Becks lab</strain>
    </source>
</reference>
<evidence type="ECO:0000313" key="13">
    <source>
        <dbReference type="Proteomes" id="UP000663879"/>
    </source>
</evidence>
<dbReference type="Gene3D" id="3.40.50.300">
    <property type="entry name" value="P-loop containing nucleotide triphosphate hydrolases"/>
    <property type="match status" value="1"/>
</dbReference>
<dbReference type="Pfam" id="PF00071">
    <property type="entry name" value="Ras"/>
    <property type="match status" value="1"/>
</dbReference>
<dbReference type="PROSITE" id="PS51420">
    <property type="entry name" value="RHO"/>
    <property type="match status" value="1"/>
</dbReference>
<dbReference type="GO" id="GO:0012505">
    <property type="term" value="C:endomembrane system"/>
    <property type="evidence" value="ECO:0007669"/>
    <property type="project" value="UniProtKB-SubCell"/>
</dbReference>
<evidence type="ECO:0000256" key="7">
    <source>
        <dbReference type="ARBA" id="ARBA00023136"/>
    </source>
</evidence>
<dbReference type="InterPro" id="IPR001806">
    <property type="entry name" value="Small_GTPase"/>
</dbReference>
<dbReference type="SMART" id="SM00176">
    <property type="entry name" value="RAN"/>
    <property type="match status" value="1"/>
</dbReference>
<dbReference type="EMBL" id="CAJNOC010007069">
    <property type="protein sequence ID" value="CAF1091402.1"/>
    <property type="molecule type" value="Genomic_DNA"/>
</dbReference>
<comment type="caution">
    <text evidence="12">The sequence shown here is derived from an EMBL/GenBank/DDBJ whole genome shotgun (WGS) entry which is preliminary data.</text>
</comment>
<dbReference type="SMART" id="SM00175">
    <property type="entry name" value="RAB"/>
    <property type="match status" value="1"/>
</dbReference>
<dbReference type="PROSITE" id="PS51419">
    <property type="entry name" value="RAB"/>
    <property type="match status" value="1"/>
</dbReference>
<keyword evidence="3" id="KW-0813">Transport</keyword>
<keyword evidence="9" id="KW-0636">Prenylation</keyword>
<dbReference type="NCBIfam" id="TIGR00231">
    <property type="entry name" value="small_GTP"/>
    <property type="match status" value="1"/>
</dbReference>
<dbReference type="PRINTS" id="PR00449">
    <property type="entry name" value="RASTRNSFRMNG"/>
</dbReference>
<evidence type="ECO:0000256" key="6">
    <source>
        <dbReference type="ARBA" id="ARBA00023134"/>
    </source>
</evidence>
<dbReference type="GO" id="GO:0005525">
    <property type="term" value="F:GTP binding"/>
    <property type="evidence" value="ECO:0007669"/>
    <property type="project" value="UniProtKB-KW"/>
</dbReference>
<organism evidence="12 13">
    <name type="scientific">Brachionus calyciflorus</name>
    <dbReference type="NCBI Taxonomy" id="104777"/>
    <lineage>
        <taxon>Eukaryota</taxon>
        <taxon>Metazoa</taxon>
        <taxon>Spiralia</taxon>
        <taxon>Gnathifera</taxon>
        <taxon>Rotifera</taxon>
        <taxon>Eurotatoria</taxon>
        <taxon>Monogononta</taxon>
        <taxon>Pseudotrocha</taxon>
        <taxon>Ploima</taxon>
        <taxon>Brachionidae</taxon>
        <taxon>Brachionus</taxon>
    </lineage>
</organism>
<feature type="region of interest" description="Disordered" evidence="11">
    <location>
        <begin position="171"/>
        <end position="213"/>
    </location>
</feature>
<comment type="similarity">
    <text evidence="1">Belongs to the small GTPase superfamily. Rab family.</text>
</comment>
<evidence type="ECO:0000256" key="5">
    <source>
        <dbReference type="ARBA" id="ARBA00022927"/>
    </source>
</evidence>
<dbReference type="GO" id="GO:0003924">
    <property type="term" value="F:GTPase activity"/>
    <property type="evidence" value="ECO:0007669"/>
    <property type="project" value="InterPro"/>
</dbReference>
<dbReference type="OrthoDB" id="63533at2759"/>
<gene>
    <name evidence="12" type="ORF">OXX778_LOCUS20687</name>
</gene>
<evidence type="ECO:0000256" key="3">
    <source>
        <dbReference type="ARBA" id="ARBA00022448"/>
    </source>
</evidence>
<dbReference type="InterPro" id="IPR041833">
    <property type="entry name" value="Rab21"/>
</dbReference>
<evidence type="ECO:0000256" key="10">
    <source>
        <dbReference type="ARBA" id="ARBA00037868"/>
    </source>
</evidence>
<keyword evidence="5" id="KW-0653">Protein transport</keyword>
<dbReference type="GO" id="GO:0015031">
    <property type="term" value="P:protein transport"/>
    <property type="evidence" value="ECO:0007669"/>
    <property type="project" value="UniProtKB-KW"/>
</dbReference>
<evidence type="ECO:0000256" key="9">
    <source>
        <dbReference type="ARBA" id="ARBA00023289"/>
    </source>
</evidence>
<dbReference type="SMART" id="SM00174">
    <property type="entry name" value="RHO"/>
    <property type="match status" value="1"/>
</dbReference>
<comment type="subcellular location">
    <subcellularLocation>
        <location evidence="10">Endomembrane system</location>
        <topology evidence="10">Lipid-anchor</topology>
    </subcellularLocation>
</comment>
<proteinExistence type="inferred from homology"/>
<keyword evidence="4" id="KW-0547">Nucleotide-binding</keyword>
<dbReference type="CDD" id="cd04123">
    <property type="entry name" value="Rab21"/>
    <property type="match status" value="1"/>
</dbReference>
<dbReference type="FunFam" id="3.40.50.300:FF:000550">
    <property type="entry name" value="ras-related protein Rab-21"/>
    <property type="match status" value="1"/>
</dbReference>
<accession>A0A814NF52</accession>
<evidence type="ECO:0000256" key="2">
    <source>
        <dbReference type="ARBA" id="ARBA00014900"/>
    </source>
</evidence>
<sequence>MSGKNYQFKVVLLGEGCVGKTSLMLRYVQDKFNEEHLSTIQAAFLKKKIRIGSNSVELAIWDTAGQERYHALGPIYYRASNGAFLVYDITDIDSFERIKSWVKELKTSLGNNCILCIVGNKSDLEKNRNVPIKEAEEYAKSVGAKHYSTSAKLNHGVNELFLDISKRMAEKAESSQSTESNNAQNGSSSTKRNVIQVVDDSETNQTDKKTGCC</sequence>